<proteinExistence type="predicted"/>
<dbReference type="GO" id="GO:0003824">
    <property type="term" value="F:catalytic activity"/>
    <property type="evidence" value="ECO:0007669"/>
    <property type="project" value="InterPro"/>
</dbReference>
<feature type="domain" description="Endonuclease/exonuclease/phosphatase" evidence="1">
    <location>
        <begin position="19"/>
        <end position="83"/>
    </location>
</feature>
<dbReference type="AlphaFoldDB" id="A0AAV4R0X9"/>
<gene>
    <name evidence="2" type="ORF">CDAR_606831</name>
</gene>
<evidence type="ECO:0000313" key="3">
    <source>
        <dbReference type="Proteomes" id="UP001054837"/>
    </source>
</evidence>
<dbReference type="SUPFAM" id="SSF56219">
    <property type="entry name" value="DNase I-like"/>
    <property type="match status" value="1"/>
</dbReference>
<reference evidence="2 3" key="1">
    <citation type="submission" date="2021-06" db="EMBL/GenBank/DDBJ databases">
        <title>Caerostris darwini draft genome.</title>
        <authorList>
            <person name="Kono N."/>
            <person name="Arakawa K."/>
        </authorList>
    </citation>
    <scope>NUCLEOTIDE SEQUENCE [LARGE SCALE GENOMIC DNA]</scope>
</reference>
<name>A0AAV4R0X9_9ARAC</name>
<accession>A0AAV4R0X9</accession>
<evidence type="ECO:0000259" key="1">
    <source>
        <dbReference type="Pfam" id="PF14529"/>
    </source>
</evidence>
<dbReference type="Pfam" id="PF14529">
    <property type="entry name" value="Exo_endo_phos_2"/>
    <property type="match status" value="1"/>
</dbReference>
<evidence type="ECO:0000313" key="2">
    <source>
        <dbReference type="EMBL" id="GIY14731.1"/>
    </source>
</evidence>
<dbReference type="Gene3D" id="3.60.10.10">
    <property type="entry name" value="Endonuclease/exonuclease/phosphatase"/>
    <property type="match status" value="1"/>
</dbReference>
<organism evidence="2 3">
    <name type="scientific">Caerostris darwini</name>
    <dbReference type="NCBI Taxonomy" id="1538125"/>
    <lineage>
        <taxon>Eukaryota</taxon>
        <taxon>Metazoa</taxon>
        <taxon>Ecdysozoa</taxon>
        <taxon>Arthropoda</taxon>
        <taxon>Chelicerata</taxon>
        <taxon>Arachnida</taxon>
        <taxon>Araneae</taxon>
        <taxon>Araneomorphae</taxon>
        <taxon>Entelegynae</taxon>
        <taxon>Araneoidea</taxon>
        <taxon>Araneidae</taxon>
        <taxon>Caerostris</taxon>
    </lineage>
</organism>
<dbReference type="Proteomes" id="UP001054837">
    <property type="component" value="Unassembled WGS sequence"/>
</dbReference>
<protein>
    <recommendedName>
        <fullName evidence="1">Endonuclease/exonuclease/phosphatase domain-containing protein</fullName>
    </recommendedName>
</protein>
<comment type="caution">
    <text evidence="2">The sequence shown here is derived from an EMBL/GenBank/DDBJ whole genome shotgun (WGS) entry which is preliminary data.</text>
</comment>
<dbReference type="InterPro" id="IPR005135">
    <property type="entry name" value="Endo/exonuclease/phosphatase"/>
</dbReference>
<sequence length="84" mass="9409">MLIPHNSLGIVFRNADDLEIIMQLGSNIIMCCDFNAHHHVWNCSNNRPRGTQLLKFVNQTDLNMIASTTPTTFGFNSSSTTDLL</sequence>
<dbReference type="InterPro" id="IPR036691">
    <property type="entry name" value="Endo/exonu/phosph_ase_sf"/>
</dbReference>
<keyword evidence="3" id="KW-1185">Reference proteome</keyword>
<dbReference type="EMBL" id="BPLQ01005406">
    <property type="protein sequence ID" value="GIY14731.1"/>
    <property type="molecule type" value="Genomic_DNA"/>
</dbReference>